<evidence type="ECO:0000313" key="1">
    <source>
        <dbReference type="EMBL" id="DAF88127.1"/>
    </source>
</evidence>
<name>A0A8S5U105_9CAUD</name>
<dbReference type="EMBL" id="BK015978">
    <property type="protein sequence ID" value="DAF88127.1"/>
    <property type="molecule type" value="Genomic_DNA"/>
</dbReference>
<reference evidence="1" key="1">
    <citation type="journal article" date="2021" name="Proc. Natl. Acad. Sci. U.S.A.">
        <title>A Catalog of Tens of Thousands of Viruses from Human Metagenomes Reveals Hidden Associations with Chronic Diseases.</title>
        <authorList>
            <person name="Tisza M.J."/>
            <person name="Buck C.B."/>
        </authorList>
    </citation>
    <scope>NUCLEOTIDE SEQUENCE</scope>
    <source>
        <strain evidence="1">Ctub511</strain>
    </source>
</reference>
<sequence>MGVIIDKKIIEFGANNCLNILGNYGRDRKAREVKYYTISTDTGIVLGRIKPDCSYEQFLEKIALNAICEAERLSDVIIIMEEEYAELCEDYTALKEEVTDEGQDD</sequence>
<accession>A0A8S5U105</accession>
<protein>
    <submittedName>
        <fullName evidence="1">Uncharacterized protein</fullName>
    </submittedName>
</protein>
<proteinExistence type="predicted"/>
<organism evidence="1">
    <name type="scientific">Siphoviridae sp. ctub511</name>
    <dbReference type="NCBI Taxonomy" id="2825714"/>
    <lineage>
        <taxon>Viruses</taxon>
        <taxon>Duplodnaviria</taxon>
        <taxon>Heunggongvirae</taxon>
        <taxon>Uroviricota</taxon>
        <taxon>Caudoviricetes</taxon>
    </lineage>
</organism>